<dbReference type="EMBL" id="LCWV01000012">
    <property type="protein sequence ID" value="PWI69333.1"/>
    <property type="molecule type" value="Genomic_DNA"/>
</dbReference>
<proteinExistence type="predicted"/>
<dbReference type="PROSITE" id="PS50146">
    <property type="entry name" value="DAGK"/>
    <property type="match status" value="1"/>
</dbReference>
<dbReference type="InterPro" id="IPR050187">
    <property type="entry name" value="Lipid_Phosphate_FormReg"/>
</dbReference>
<dbReference type="InterPro" id="IPR001206">
    <property type="entry name" value="Diacylglycerol_kinase_cat_dom"/>
</dbReference>
<feature type="region of interest" description="Disordered" evidence="1">
    <location>
        <begin position="24"/>
        <end position="43"/>
    </location>
</feature>
<dbReference type="GO" id="GO:0005737">
    <property type="term" value="C:cytoplasm"/>
    <property type="evidence" value="ECO:0007669"/>
    <property type="project" value="TreeGrafter"/>
</dbReference>
<dbReference type="Proteomes" id="UP000245956">
    <property type="component" value="Unassembled WGS sequence"/>
</dbReference>
<dbReference type="GO" id="GO:0001727">
    <property type="term" value="F:lipid kinase activity"/>
    <property type="evidence" value="ECO:0007669"/>
    <property type="project" value="UniProtKB-ARBA"/>
</dbReference>
<organism evidence="3 4">
    <name type="scientific">Purpureocillium lilacinum</name>
    <name type="common">Paecilomyces lilacinus</name>
    <dbReference type="NCBI Taxonomy" id="33203"/>
    <lineage>
        <taxon>Eukaryota</taxon>
        <taxon>Fungi</taxon>
        <taxon>Dikarya</taxon>
        <taxon>Ascomycota</taxon>
        <taxon>Pezizomycotina</taxon>
        <taxon>Sordariomycetes</taxon>
        <taxon>Hypocreomycetidae</taxon>
        <taxon>Hypocreales</taxon>
        <taxon>Ophiocordycipitaceae</taxon>
        <taxon>Purpureocillium</taxon>
    </lineage>
</organism>
<reference evidence="3 4" key="1">
    <citation type="journal article" date="2016" name="Front. Microbiol.">
        <title>Genome and transcriptome sequences reveal the specific parasitism of the nematophagous Purpureocillium lilacinum 36-1.</title>
        <authorList>
            <person name="Xie J."/>
            <person name="Li S."/>
            <person name="Mo C."/>
            <person name="Xiao X."/>
            <person name="Peng D."/>
            <person name="Wang G."/>
            <person name="Xiao Y."/>
        </authorList>
    </citation>
    <scope>NUCLEOTIDE SEQUENCE [LARGE SCALE GENOMIC DNA]</scope>
    <source>
        <strain evidence="3 4">36-1</strain>
    </source>
</reference>
<dbReference type="AlphaFoldDB" id="A0A2U3E494"/>
<name>A0A2U3E494_PURLI</name>
<dbReference type="GO" id="GO:0016773">
    <property type="term" value="F:phosphotransferase activity, alcohol group as acceptor"/>
    <property type="evidence" value="ECO:0007669"/>
    <property type="project" value="UniProtKB-ARBA"/>
</dbReference>
<dbReference type="PANTHER" id="PTHR12358">
    <property type="entry name" value="SPHINGOSINE KINASE"/>
    <property type="match status" value="1"/>
</dbReference>
<evidence type="ECO:0000313" key="4">
    <source>
        <dbReference type="Proteomes" id="UP000245956"/>
    </source>
</evidence>
<dbReference type="GO" id="GO:0016020">
    <property type="term" value="C:membrane"/>
    <property type="evidence" value="ECO:0007669"/>
    <property type="project" value="TreeGrafter"/>
</dbReference>
<feature type="region of interest" description="Disordered" evidence="1">
    <location>
        <begin position="337"/>
        <end position="372"/>
    </location>
</feature>
<dbReference type="InterPro" id="IPR055916">
    <property type="entry name" value="DUF7493"/>
</dbReference>
<evidence type="ECO:0000259" key="2">
    <source>
        <dbReference type="PROSITE" id="PS50146"/>
    </source>
</evidence>
<evidence type="ECO:0000256" key="1">
    <source>
        <dbReference type="SAM" id="MobiDB-lite"/>
    </source>
</evidence>
<protein>
    <recommendedName>
        <fullName evidence="2">DAGKc domain-containing protein</fullName>
    </recommendedName>
</protein>
<feature type="region of interest" description="Disordered" evidence="1">
    <location>
        <begin position="704"/>
        <end position="724"/>
    </location>
</feature>
<dbReference type="InterPro" id="IPR016064">
    <property type="entry name" value="NAD/diacylglycerol_kinase_sf"/>
</dbReference>
<sequence>MSNIADDTLDCILSKSVTRREVGGEYNASGGNTGFRSSRPAMPGQGEGYGCRISICGFPSPSPKPSPAIEAVRLGPWEKEARQWTGKARGFVRAAEAPLASRDRAIDREGRTRAALGGGLFWVEPPVDGQGTWPSNAGGMHGCLLKPRCLHTFSGPEAPTTERPWSGPGAACIHNGVEARYEVQRVRARMRGLRATGGGGSPGELLQLGPRKRETLDVDSFQLGSFNITLSLALGPASFFFDLALLCLVPWLLRVALKGTGTCERLASPFRLPALPSCRASTLTARGFHFLFRPCLALPYLTLPYLASVHLLFLCPPLLWELTFPCRRLVQPSSSYCTSSSQHQQRRQPASAVNGRNGHASPTANGENGTPRNVNAAVRLVLPGGRTLTVAEKHLVIAEARAGHTRSCMRRMLADASGNRLVPLYNILWAGATGHQLQISYAAQPSKTSIKLETWTFDLDASDQPPADGSTPDDFASSLVSQAYGDAQPQKRAYVLINPNAGPGGGLRKWERHAKPLFEAARMHIDDVVLSKGGEAVGLVEKADIDKYDTIVACSGDGTPHEIFNGLAKRPDAKRALSKIAVSHIPCGSGNAMACNLYGSHRPALAALAIIKGVVTPLDLVSITQGDRRVISFLSQSLGIIAESDLGTEHLRWMGSKRFDFGVITRVFRRRCYPCDLAVKVEVEQKDGVKEHYKRHASDASLRKAFLTPNDQDGEGGGEGEGLPPLKYGTVQDALPEGWELVSYDKIGNFYCGNVRDPDLSAQSRLASPMANRTSQMAYMAPDLNFFSAAVASDGCMDLVTINGDLSPVTATKTLMSVETGKFFDSPHVAYKKISAYRIIPRDQDDGYISIDGERVPFAPFQAEVHQGLGRVISKRGGYEALGPSNWDTVTVAERLHA</sequence>
<dbReference type="GO" id="GO:0046512">
    <property type="term" value="P:sphingosine biosynthetic process"/>
    <property type="evidence" value="ECO:0007669"/>
    <property type="project" value="TreeGrafter"/>
</dbReference>
<dbReference type="Gene3D" id="3.40.50.10330">
    <property type="entry name" value="Probable inorganic polyphosphate/atp-NAD kinase, domain 1"/>
    <property type="match status" value="1"/>
</dbReference>
<feature type="domain" description="DAGKc" evidence="2">
    <location>
        <begin position="488"/>
        <end position="627"/>
    </location>
</feature>
<feature type="compositionally biased region" description="Polar residues" evidence="1">
    <location>
        <begin position="360"/>
        <end position="372"/>
    </location>
</feature>
<dbReference type="PANTHER" id="PTHR12358:SF31">
    <property type="entry name" value="ACYLGLYCEROL KINASE, MITOCHONDRIAL"/>
    <property type="match status" value="1"/>
</dbReference>
<dbReference type="Gene3D" id="2.60.200.40">
    <property type="match status" value="1"/>
</dbReference>
<dbReference type="SMART" id="SM00046">
    <property type="entry name" value="DAGKc"/>
    <property type="match status" value="1"/>
</dbReference>
<dbReference type="SUPFAM" id="SSF111331">
    <property type="entry name" value="NAD kinase/diacylglycerol kinase-like"/>
    <property type="match status" value="1"/>
</dbReference>
<gene>
    <name evidence="3" type="ORF">PCL_00980</name>
</gene>
<evidence type="ECO:0000313" key="3">
    <source>
        <dbReference type="EMBL" id="PWI69333.1"/>
    </source>
</evidence>
<accession>A0A2U3E494</accession>
<dbReference type="InterPro" id="IPR017438">
    <property type="entry name" value="ATP-NAD_kinase_N"/>
</dbReference>
<dbReference type="Pfam" id="PF24321">
    <property type="entry name" value="DUF7493"/>
    <property type="match status" value="1"/>
</dbReference>
<dbReference type="Pfam" id="PF00781">
    <property type="entry name" value="DAGK_cat"/>
    <property type="match status" value="1"/>
</dbReference>
<comment type="caution">
    <text evidence="3">The sequence shown here is derived from an EMBL/GenBank/DDBJ whole genome shotgun (WGS) entry which is preliminary data.</text>
</comment>